<dbReference type="AlphaFoldDB" id="A0A1I1IXE2"/>
<evidence type="ECO:0000313" key="5">
    <source>
        <dbReference type="EMBL" id="SFC40845.1"/>
    </source>
</evidence>
<dbReference type="PANTHER" id="PTHR36504:SF1">
    <property type="entry name" value="LIPOPOLYSACCHARIDE EXPORT SYSTEM PROTEIN LPTA"/>
    <property type="match status" value="1"/>
</dbReference>
<dbReference type="Pfam" id="PF13100">
    <property type="entry name" value="OstA_2"/>
    <property type="match status" value="1"/>
</dbReference>
<dbReference type="InterPro" id="IPR005653">
    <property type="entry name" value="OstA-like_N"/>
</dbReference>
<feature type="compositionally biased region" description="Low complexity" evidence="2">
    <location>
        <begin position="516"/>
        <end position="530"/>
    </location>
</feature>
<dbReference type="RefSeq" id="WP_091511696.1">
    <property type="nucleotide sequence ID" value="NZ_FOLE01000005.1"/>
</dbReference>
<dbReference type="GO" id="GO:0030288">
    <property type="term" value="C:outer membrane-bounded periplasmic space"/>
    <property type="evidence" value="ECO:0007669"/>
    <property type="project" value="TreeGrafter"/>
</dbReference>
<feature type="chain" id="PRO_5011492427" evidence="3">
    <location>
        <begin position="21"/>
        <end position="538"/>
    </location>
</feature>
<dbReference type="OrthoDB" id="9805931at2"/>
<dbReference type="GO" id="GO:0009279">
    <property type="term" value="C:cell outer membrane"/>
    <property type="evidence" value="ECO:0007669"/>
    <property type="project" value="TreeGrafter"/>
</dbReference>
<evidence type="ECO:0000259" key="4">
    <source>
        <dbReference type="Pfam" id="PF13100"/>
    </source>
</evidence>
<sequence>MRNKLIVLLLWLGSLPTALYAQQTGIKSESLEGFKIRGEDVRQFRGNVQVNQPGKMLYCDLLNSFVQSKKFEAFGNVRIVQDDGSTATSDTLHFFESNQLAKLRGNVTLNDKGKILTTRSLDYHMNEGSAYYYSGGKIVDGKNTLTSTIGEYNRNSKTMIFKKKVRLVSENYTLETDTLRYNTETKVAYFSGPTTITTAEGVLKSNKGEYDTNTETASFEGRSNVNTPEYKLTSDYSTYNKAQDRGFAKGKVVMFSKKDSITIFGDEAIYSKNSGYSKVYGHVLMKTPAEKDTMFLTADTLLSVGSPDPKTGRAKPSKLLAYNHVRIFKSDIQAICDSLVYNFADSTIYFYQDPVLWNAGSQLTADSVWLLQKNNTPDKMYMRGNAFIISRDSLKNFNQVKGKNMLAFFNKNQIQRINVNGNGQSIYFALEGDTALTGMNRVNCSNMIVRFKEKNKLNNITFLTKPDAAFIPPHELQEPEKRFKGFKWRVEERPTKKSVTGVYYTPEPEPKKQSKKTAASSNSGKSNSKSTKTKTKKK</sequence>
<organism evidence="5 6">
    <name type="scientific">Flexibacter flexilis DSM 6793</name>
    <dbReference type="NCBI Taxonomy" id="927664"/>
    <lineage>
        <taxon>Bacteria</taxon>
        <taxon>Pseudomonadati</taxon>
        <taxon>Bacteroidota</taxon>
        <taxon>Cytophagia</taxon>
        <taxon>Cytophagales</taxon>
        <taxon>Flexibacteraceae</taxon>
        <taxon>Flexibacter</taxon>
    </lineage>
</organism>
<dbReference type="EMBL" id="FOLE01000005">
    <property type="protein sequence ID" value="SFC40845.1"/>
    <property type="molecule type" value="Genomic_DNA"/>
</dbReference>
<dbReference type="Proteomes" id="UP000199514">
    <property type="component" value="Unassembled WGS sequence"/>
</dbReference>
<dbReference type="PANTHER" id="PTHR36504">
    <property type="entry name" value="LIPOPOLYSACCHARIDE EXPORT SYSTEM PROTEIN LPTA"/>
    <property type="match status" value="1"/>
</dbReference>
<keyword evidence="6" id="KW-1185">Reference proteome</keyword>
<dbReference type="InterPro" id="IPR052037">
    <property type="entry name" value="LPS_export_LptA"/>
</dbReference>
<protein>
    <submittedName>
        <fullName evidence="5">OstA-like protein</fullName>
    </submittedName>
</protein>
<evidence type="ECO:0000256" key="1">
    <source>
        <dbReference type="ARBA" id="ARBA00022729"/>
    </source>
</evidence>
<gene>
    <name evidence="5" type="ORF">SAMN05421780_105125</name>
</gene>
<dbReference type="Gene3D" id="2.60.450.10">
    <property type="entry name" value="Lipopolysaccharide (LPS) transport protein A like domain"/>
    <property type="match status" value="3"/>
</dbReference>
<name>A0A1I1IXE2_9BACT</name>
<evidence type="ECO:0000256" key="3">
    <source>
        <dbReference type="SAM" id="SignalP"/>
    </source>
</evidence>
<evidence type="ECO:0000256" key="2">
    <source>
        <dbReference type="SAM" id="MobiDB-lite"/>
    </source>
</evidence>
<feature type="domain" description="Organic solvent tolerance-like N-terminal" evidence="4">
    <location>
        <begin position="28"/>
        <end position="177"/>
    </location>
</feature>
<keyword evidence="1 3" id="KW-0732">Signal</keyword>
<accession>A0A1I1IXE2</accession>
<reference evidence="5 6" key="1">
    <citation type="submission" date="2016-10" db="EMBL/GenBank/DDBJ databases">
        <authorList>
            <person name="de Groot N.N."/>
        </authorList>
    </citation>
    <scope>NUCLEOTIDE SEQUENCE [LARGE SCALE GENOMIC DNA]</scope>
    <source>
        <strain evidence="5 6">DSM 6793</strain>
    </source>
</reference>
<dbReference type="GO" id="GO:0017089">
    <property type="term" value="F:glycolipid transfer activity"/>
    <property type="evidence" value="ECO:0007669"/>
    <property type="project" value="TreeGrafter"/>
</dbReference>
<proteinExistence type="predicted"/>
<feature type="signal peptide" evidence="3">
    <location>
        <begin position="1"/>
        <end position="20"/>
    </location>
</feature>
<dbReference type="GO" id="GO:0015920">
    <property type="term" value="P:lipopolysaccharide transport"/>
    <property type="evidence" value="ECO:0007669"/>
    <property type="project" value="TreeGrafter"/>
</dbReference>
<dbReference type="STRING" id="927664.SAMN05421780_105125"/>
<feature type="region of interest" description="Disordered" evidence="2">
    <location>
        <begin position="497"/>
        <end position="538"/>
    </location>
</feature>
<evidence type="ECO:0000313" key="6">
    <source>
        <dbReference type="Proteomes" id="UP000199514"/>
    </source>
</evidence>